<dbReference type="EMBL" id="GU071086">
    <property type="protein sequence ID" value="ADB04167.1"/>
    <property type="molecule type" value="Genomic_DNA"/>
</dbReference>
<dbReference type="KEGG" id="vg:8746641"/>
<accession>D2XB40</accession>
<dbReference type="RefSeq" id="YP_003407129.1">
    <property type="nucleotide sequence ID" value="NC_013756.1"/>
</dbReference>
<dbReference type="Proteomes" id="UP000029780">
    <property type="component" value="Segment"/>
</dbReference>
<evidence type="ECO:0000313" key="2">
    <source>
        <dbReference type="Proteomes" id="UP000029780"/>
    </source>
</evidence>
<reference evidence="1 2" key="1">
    <citation type="journal article" date="2009" name="Proc. Natl. Acad. Sci. U.S.A.">
        <title>Giant Marseillevirus highlights the role of amoebae as a melting pot in emergence of chimeric microorganisms.</title>
        <authorList>
            <person name="Boyer M."/>
            <person name="Yutin N."/>
            <person name="Pagnier I."/>
            <person name="Barrassi L."/>
            <person name="Fournous G."/>
            <person name="Espinosa L."/>
            <person name="Robert C."/>
            <person name="Azza S."/>
            <person name="Sun S."/>
            <person name="Rossmann M.G."/>
            <person name="Suzan-Monti M."/>
            <person name="La Scola B."/>
            <person name="Koonin E.V."/>
            <person name="Raoult D."/>
        </authorList>
    </citation>
    <scope>NUCLEOTIDE SEQUENCE [LARGE SCALE GENOMIC DNA]</scope>
    <source>
        <strain evidence="1 2">T19</strain>
    </source>
</reference>
<organismHost>
    <name type="scientific">Acanthamoeba</name>
    <dbReference type="NCBI Taxonomy" id="5754"/>
</organismHost>
<sequence length="122" mass="14437">MEPVQLLAYGCFDCWELHISCGEKISRHSVASFRCREPEQVVLPLIEKFKKAKLQELDEVSSLFLRECWASIEKRHERETTGARKLLQKYERAKKRHPEIIRLREAISNSEREKTLSFESFV</sequence>
<organism evidence="1 2">
    <name type="scientific">Marseillevirus marseillevirus</name>
    <name type="common">GBM</name>
    <dbReference type="NCBI Taxonomy" id="694581"/>
    <lineage>
        <taxon>Viruses</taxon>
        <taxon>Varidnaviria</taxon>
        <taxon>Bamfordvirae</taxon>
        <taxon>Nucleocytoviricota</taxon>
        <taxon>Megaviricetes</taxon>
        <taxon>Pimascovirales</taxon>
        <taxon>Pimascovirales incertae sedis</taxon>
        <taxon>Marseilleviridae</taxon>
        <taxon>Marseillevirus</taxon>
        <taxon>Marseillevirus massiliense</taxon>
    </lineage>
</organism>
<proteinExistence type="predicted"/>
<protein>
    <submittedName>
        <fullName evidence="1">Uncharacterized protein</fullName>
    </submittedName>
</protein>
<dbReference type="GeneID" id="8746641"/>
<dbReference type="OrthoDB" id="27005at10239"/>
<gene>
    <name evidence="1" type="ORF">MAR_ORF405</name>
</gene>
<keyword evidence="2" id="KW-1185">Reference proteome</keyword>
<evidence type="ECO:0000313" key="1">
    <source>
        <dbReference type="EMBL" id="ADB04167.1"/>
    </source>
</evidence>
<name>D2XB40_GBMV</name>